<accession>A0A7Y7XK15</accession>
<evidence type="ECO:0000313" key="1">
    <source>
        <dbReference type="EMBL" id="NWC00243.1"/>
    </source>
</evidence>
<dbReference type="RefSeq" id="WP_177094817.1">
    <property type="nucleotide sequence ID" value="NZ_JACAOS010000018.1"/>
</dbReference>
<dbReference type="Proteomes" id="UP000539985">
    <property type="component" value="Unassembled WGS sequence"/>
</dbReference>
<organism evidence="1 2">
    <name type="scientific">Pseudomonas gingeri</name>
    <dbReference type="NCBI Taxonomy" id="117681"/>
    <lineage>
        <taxon>Bacteria</taxon>
        <taxon>Pseudomonadati</taxon>
        <taxon>Pseudomonadota</taxon>
        <taxon>Gammaproteobacteria</taxon>
        <taxon>Pseudomonadales</taxon>
        <taxon>Pseudomonadaceae</taxon>
        <taxon>Pseudomonas</taxon>
    </lineage>
</organism>
<dbReference type="AlphaFoldDB" id="A0A7Y7XK15"/>
<proteinExistence type="predicted"/>
<reference evidence="1 2" key="1">
    <citation type="submission" date="2020-04" db="EMBL/GenBank/DDBJ databases">
        <title>Molecular characterization of pseudomonads from Agaricus bisporus reveal novel blotch 2 pathogens in Western Europe.</title>
        <authorList>
            <person name="Taparia T."/>
            <person name="Krijger M."/>
            <person name="Haynes E."/>
            <person name="Elpinstone J.G."/>
            <person name="Noble R."/>
            <person name="Van Der Wolf J."/>
        </authorList>
    </citation>
    <scope>NUCLEOTIDE SEQUENCE [LARGE SCALE GENOMIC DNA]</scope>
    <source>
        <strain evidence="1 2">H7001</strain>
    </source>
</reference>
<protein>
    <submittedName>
        <fullName evidence="1">Uncharacterized protein</fullName>
    </submittedName>
</protein>
<name>A0A7Y7XK15_9PSED</name>
<sequence length="122" mass="13224">MKLAVIPSSEDAIRLAQPEDELVLMAACAPNQVGQLLTSRPRPVGTPTAPPIARRPTESLTLTSSTVRAWHDSANKTVVLLSIKKRFLKKIPESLNGWSCEIGSPLRVLQQQAGQTSLPMQS</sequence>
<dbReference type="EMBL" id="JACAQB010000028">
    <property type="protein sequence ID" value="NWC00243.1"/>
    <property type="molecule type" value="Genomic_DNA"/>
</dbReference>
<comment type="caution">
    <text evidence="1">The sequence shown here is derived from an EMBL/GenBank/DDBJ whole genome shotgun (WGS) entry which is preliminary data.</text>
</comment>
<evidence type="ECO:0000313" key="2">
    <source>
        <dbReference type="Proteomes" id="UP000539985"/>
    </source>
</evidence>
<gene>
    <name evidence="1" type="ORF">HX882_30650</name>
</gene>